<gene>
    <name evidence="2" type="ORF">BLNAU_7030</name>
</gene>
<reference evidence="2 3" key="1">
    <citation type="journal article" date="2022" name="bioRxiv">
        <title>Genomics of Preaxostyla Flagellates Illuminates Evolutionary Transitions and the Path Towards Mitochondrial Loss.</title>
        <authorList>
            <person name="Novak L.V.F."/>
            <person name="Treitli S.C."/>
            <person name="Pyrih J."/>
            <person name="Halakuc P."/>
            <person name="Pipaliya S.V."/>
            <person name="Vacek V."/>
            <person name="Brzon O."/>
            <person name="Soukal P."/>
            <person name="Eme L."/>
            <person name="Dacks J.B."/>
            <person name="Karnkowska A."/>
            <person name="Elias M."/>
            <person name="Hampl V."/>
        </authorList>
    </citation>
    <scope>NUCLEOTIDE SEQUENCE [LARGE SCALE GENOMIC DNA]</scope>
    <source>
        <strain evidence="2">NAU3</strain>
        <tissue evidence="2">Gut</tissue>
    </source>
</reference>
<accession>A0ABQ9Y324</accession>
<name>A0ABQ9Y324_9EUKA</name>
<keyword evidence="3" id="KW-1185">Reference proteome</keyword>
<evidence type="ECO:0008006" key="4">
    <source>
        <dbReference type="Google" id="ProtNLM"/>
    </source>
</evidence>
<evidence type="ECO:0000256" key="1">
    <source>
        <dbReference type="SAM" id="MobiDB-lite"/>
    </source>
</evidence>
<sequence>MMSETSTIASLNATRLSDGTFTFAAPSTFDSSGTSRNAKVSQIPDAVFDAFEDLMTLDDPESDKSPLKLYEQEHAKFIQEKKENAKKTYEQQLSESQKQLDQLKDEREKKTEANKKIHNGNDQLFMEKNTKQTVWSGIDHMTEKNEHFHADIARMKETMQKASQLDD</sequence>
<evidence type="ECO:0000313" key="3">
    <source>
        <dbReference type="Proteomes" id="UP001281761"/>
    </source>
</evidence>
<dbReference type="Proteomes" id="UP001281761">
    <property type="component" value="Unassembled WGS sequence"/>
</dbReference>
<feature type="region of interest" description="Disordered" evidence="1">
    <location>
        <begin position="84"/>
        <end position="128"/>
    </location>
</feature>
<feature type="compositionally biased region" description="Basic and acidic residues" evidence="1">
    <location>
        <begin position="101"/>
        <end position="115"/>
    </location>
</feature>
<feature type="compositionally biased region" description="Polar residues" evidence="1">
    <location>
        <begin position="90"/>
        <end position="100"/>
    </location>
</feature>
<evidence type="ECO:0000313" key="2">
    <source>
        <dbReference type="EMBL" id="KAK2958103.1"/>
    </source>
</evidence>
<dbReference type="EMBL" id="JARBJD010000041">
    <property type="protein sequence ID" value="KAK2958103.1"/>
    <property type="molecule type" value="Genomic_DNA"/>
</dbReference>
<proteinExistence type="predicted"/>
<organism evidence="2 3">
    <name type="scientific">Blattamonas nauphoetae</name>
    <dbReference type="NCBI Taxonomy" id="2049346"/>
    <lineage>
        <taxon>Eukaryota</taxon>
        <taxon>Metamonada</taxon>
        <taxon>Preaxostyla</taxon>
        <taxon>Oxymonadida</taxon>
        <taxon>Blattamonas</taxon>
    </lineage>
</organism>
<comment type="caution">
    <text evidence="2">The sequence shown here is derived from an EMBL/GenBank/DDBJ whole genome shotgun (WGS) entry which is preliminary data.</text>
</comment>
<protein>
    <recommendedName>
        <fullName evidence="4">Clathrin light chain</fullName>
    </recommendedName>
</protein>